<evidence type="ECO:0000313" key="2">
    <source>
        <dbReference type="EMBL" id="KHN85817.1"/>
    </source>
</evidence>
<dbReference type="SUPFAM" id="SSF48371">
    <property type="entry name" value="ARM repeat"/>
    <property type="match status" value="1"/>
</dbReference>
<dbReference type="AlphaFoldDB" id="A0A0B2VWX2"/>
<dbReference type="InterPro" id="IPR016024">
    <property type="entry name" value="ARM-type_fold"/>
</dbReference>
<keyword evidence="3" id="KW-1185">Reference proteome</keyword>
<sequence length="651" mass="72869">MQRYSRMVLSTCAEEGLLSEQHMHIFTELFNGVLSQVAKCTNATLINRLLSVLSSLFIVLASHPDRLTPFLVQIRRLLTEVVDDSSSDEKSMRRHCISVLLRLITTFSDAVKDQAESILDVCLSVRGFLSAMQQAACTHVLAALSNLCVNFESQCNFLASTMHDCVCYFRSSEITSAISNDAQFLSYVGFLSQAPLNNEEAQNSAFVSNRRSLRSNLSAIEGVLTQVRSVQPPAHPAFQIIRPILPTLFLLAERLNSLHEAQSISLIHPSYGPTVVDITESDRQQLISAVDPLAPCLSRILTEDPRNHARCFVSDVTDCIQSITGLLASKMANELFADVNMESWSAQLVSHIPSIPDFRLRFWIRRSWRLVLCSCPELAYCQIREMLLRILSEVHSRLIARWEQLAQIEITEEPSLEQLFTEHMVCMLTRECVNLLRAVLNISDSSSSPEEKKDEPTCFITSQIGQDLSVVDGVVALSFFCLTCRDATSAIRIIPACRALVDIVKNMLNNGQCEEGVAVFMLVTSIQSLQVHGSDEVALGPLLSLVFHVYYSLRKGCNSLLRVLQQVPQCTQETLQSFDSRIIAMIANNELVVEKVRREIIKKLLRPLIALSVGEQHKRTVHLRQLPPLAKRVKPLVDEDFTALALIFNSD</sequence>
<dbReference type="InterPro" id="IPR011989">
    <property type="entry name" value="ARM-like"/>
</dbReference>
<dbReference type="EMBL" id="JPKZ01000726">
    <property type="protein sequence ID" value="KHN85817.1"/>
    <property type="molecule type" value="Genomic_DNA"/>
</dbReference>
<reference evidence="2 3" key="1">
    <citation type="submission" date="2014-11" db="EMBL/GenBank/DDBJ databases">
        <title>Genetic blueprint of the zoonotic pathogen Toxocara canis.</title>
        <authorList>
            <person name="Zhu X.-Q."/>
            <person name="Korhonen P.K."/>
            <person name="Cai H."/>
            <person name="Young N.D."/>
            <person name="Nejsum P."/>
            <person name="von Samson-Himmelstjerna G."/>
            <person name="Boag P.R."/>
            <person name="Tan P."/>
            <person name="Li Q."/>
            <person name="Min J."/>
            <person name="Yang Y."/>
            <person name="Wang X."/>
            <person name="Fang X."/>
            <person name="Hall R.S."/>
            <person name="Hofmann A."/>
            <person name="Sternberg P.W."/>
            <person name="Jex A.R."/>
            <person name="Gasser R.B."/>
        </authorList>
    </citation>
    <scope>NUCLEOTIDE SEQUENCE [LARGE SCALE GENOMIC DNA]</scope>
    <source>
        <strain evidence="2">PN_DK_2014</strain>
    </source>
</reference>
<dbReference type="Gene3D" id="1.25.10.10">
    <property type="entry name" value="Leucine-rich Repeat Variant"/>
    <property type="match status" value="1"/>
</dbReference>
<comment type="caution">
    <text evidence="2">The sequence shown here is derived from an EMBL/GenBank/DDBJ whole genome shotgun (WGS) entry which is preliminary data.</text>
</comment>
<dbReference type="Pfam" id="PF19273">
    <property type="entry name" value="Exportin-5"/>
    <property type="match status" value="1"/>
</dbReference>
<evidence type="ECO:0000313" key="3">
    <source>
        <dbReference type="Proteomes" id="UP000031036"/>
    </source>
</evidence>
<name>A0A0B2VWX2_TOXCA</name>
<evidence type="ECO:0000259" key="1">
    <source>
        <dbReference type="Pfam" id="PF19273"/>
    </source>
</evidence>
<dbReference type="OrthoDB" id="2215036at2759"/>
<accession>A0A0B2VWX2</accession>
<dbReference type="OMA" id="WNDSTIC"/>
<dbReference type="Proteomes" id="UP000031036">
    <property type="component" value="Unassembled WGS sequence"/>
</dbReference>
<organism evidence="2 3">
    <name type="scientific">Toxocara canis</name>
    <name type="common">Canine roundworm</name>
    <dbReference type="NCBI Taxonomy" id="6265"/>
    <lineage>
        <taxon>Eukaryota</taxon>
        <taxon>Metazoa</taxon>
        <taxon>Ecdysozoa</taxon>
        <taxon>Nematoda</taxon>
        <taxon>Chromadorea</taxon>
        <taxon>Rhabditida</taxon>
        <taxon>Spirurina</taxon>
        <taxon>Ascaridomorpha</taxon>
        <taxon>Ascaridoidea</taxon>
        <taxon>Toxocaridae</taxon>
        <taxon>Toxocara</taxon>
    </lineage>
</organism>
<proteinExistence type="predicted"/>
<dbReference type="STRING" id="6265.A0A0B2VWX2"/>
<gene>
    <name evidence="2" type="primary">Xpo5</name>
    <name evidence="2" type="ORF">Tcan_10317</name>
</gene>
<protein>
    <submittedName>
        <fullName evidence="2">Exportin-5</fullName>
    </submittedName>
</protein>
<dbReference type="InterPro" id="IPR045478">
    <property type="entry name" value="Exportin-5_C"/>
</dbReference>
<feature type="domain" description="Exportin-5 C-terminal" evidence="1">
    <location>
        <begin position="26"/>
        <end position="610"/>
    </location>
</feature>